<comment type="caution">
    <text evidence="2">The sequence shown here is derived from an EMBL/GenBank/DDBJ whole genome shotgun (WGS) entry which is preliminary data.</text>
</comment>
<dbReference type="EMBL" id="NDHY01000001">
    <property type="protein sequence ID" value="RII01030.1"/>
    <property type="molecule type" value="Genomic_DNA"/>
</dbReference>
<reference evidence="2 3" key="1">
    <citation type="submission" date="2018-08" db="EMBL/GenBank/DDBJ databases">
        <title>Draft genome of candidate division NPL-UPA2 bacterium Unc8 that adapted to ultra-basic serpentinizing groundwater.</title>
        <authorList>
            <person name="Ishii S."/>
            <person name="Suzuki S."/>
            <person name="Nealson K.H."/>
        </authorList>
    </citation>
    <scope>NUCLEOTIDE SEQUENCE [LARGE SCALE GENOMIC DNA]</scope>
    <source>
        <strain evidence="2">Unc8</strain>
    </source>
</reference>
<dbReference type="Proteomes" id="UP000266287">
    <property type="component" value="Unassembled WGS sequence"/>
</dbReference>
<dbReference type="SUPFAM" id="SSF51726">
    <property type="entry name" value="UROD/MetE-like"/>
    <property type="match status" value="1"/>
</dbReference>
<proteinExistence type="predicted"/>
<gene>
    <name evidence="2" type="ORF">B9J77_00385</name>
</gene>
<name>A0A399G0B0_UNCN2</name>
<dbReference type="GO" id="GO:0004853">
    <property type="term" value="F:uroporphyrinogen decarboxylase activity"/>
    <property type="evidence" value="ECO:0007669"/>
    <property type="project" value="InterPro"/>
</dbReference>
<protein>
    <recommendedName>
        <fullName evidence="1">Uroporphyrinogen decarboxylase (URO-D) domain-containing protein</fullName>
    </recommendedName>
</protein>
<dbReference type="GO" id="GO:0006779">
    <property type="term" value="P:porphyrin-containing compound biosynthetic process"/>
    <property type="evidence" value="ECO:0007669"/>
    <property type="project" value="InterPro"/>
</dbReference>
<dbReference type="InterPro" id="IPR052024">
    <property type="entry name" value="Methanogen_methyltrans"/>
</dbReference>
<evidence type="ECO:0000259" key="1">
    <source>
        <dbReference type="Pfam" id="PF01208"/>
    </source>
</evidence>
<organism evidence="2 3">
    <name type="scientific">candidate division NPL-UPA2 bacterium Unc8</name>
    <dbReference type="NCBI Taxonomy" id="1980939"/>
    <lineage>
        <taxon>Bacteria</taxon>
    </lineage>
</organism>
<dbReference type="InterPro" id="IPR038071">
    <property type="entry name" value="UROD/MetE-like_sf"/>
</dbReference>
<dbReference type="PANTHER" id="PTHR47099">
    <property type="entry name" value="METHYLCOBAMIDE:COM METHYLTRANSFERASE MTBA"/>
    <property type="match status" value="1"/>
</dbReference>
<feature type="domain" description="Uroporphyrinogen decarboxylase (URO-D)" evidence="1">
    <location>
        <begin position="182"/>
        <end position="382"/>
    </location>
</feature>
<evidence type="ECO:0000313" key="2">
    <source>
        <dbReference type="EMBL" id="RII01030.1"/>
    </source>
</evidence>
<dbReference type="Gene3D" id="3.20.20.210">
    <property type="match status" value="1"/>
</dbReference>
<evidence type="ECO:0000313" key="3">
    <source>
        <dbReference type="Proteomes" id="UP000266287"/>
    </source>
</evidence>
<dbReference type="PANTHER" id="PTHR47099:SF1">
    <property type="entry name" value="METHYLCOBAMIDE:COM METHYLTRANSFERASE MTBA"/>
    <property type="match status" value="1"/>
</dbReference>
<sequence>MMTPKQRMVTAFRHGVPDRVPVSPDISNMIPCRLTGKPFWDIYLYRDPPLQVAYVEAVKYFGFDGFYFTILGGHAVGKARAGPWLYWPDSWKTVEERKEERAIIVRKMVETPLGALYWEKLYRIDDPPCNTHSPIVDREQDFAKVKWLLEEEWQWEKKYHDYRLIGDLCSFGTGTYLPIDWWMSLREGGISQMIFDCMDAPQFMEQVFRFYTEHEIERLKVHLRAKPTPDVVGIQGSASSFSVISPIIFRQYNLLFLKEVTRLCQKAGVPSHLHVCGRSKGIVEMVYQETDLNVMEPLERPPGGDVDLKEAKRRFKDKLVLKGNVNTFQTMFRGTPKEVEEEALRCIEAAASGGGFILATGDQCPRDTPDENIFALIETARKFGKYEGKNKI</sequence>
<dbReference type="AlphaFoldDB" id="A0A399G0B0"/>
<accession>A0A399G0B0</accession>
<dbReference type="InterPro" id="IPR000257">
    <property type="entry name" value="Uroporphyrinogen_deCOase"/>
</dbReference>
<dbReference type="Pfam" id="PF01208">
    <property type="entry name" value="URO-D"/>
    <property type="match status" value="1"/>
</dbReference>